<accession>A0ABD0PDM3</accession>
<comment type="caution">
    <text evidence="1">The sequence shown here is derived from an EMBL/GenBank/DDBJ whole genome shotgun (WGS) entry which is preliminary data.</text>
</comment>
<evidence type="ECO:0000313" key="1">
    <source>
        <dbReference type="EMBL" id="KAL0171441.1"/>
    </source>
</evidence>
<reference evidence="1 2" key="1">
    <citation type="submission" date="2024-05" db="EMBL/GenBank/DDBJ databases">
        <title>Genome sequencing and assembly of Indian major carp, Cirrhinus mrigala (Hamilton, 1822).</title>
        <authorList>
            <person name="Mohindra V."/>
            <person name="Chowdhury L.M."/>
            <person name="Lal K."/>
            <person name="Jena J.K."/>
        </authorList>
    </citation>
    <scope>NUCLEOTIDE SEQUENCE [LARGE SCALE GENOMIC DNA]</scope>
    <source>
        <strain evidence="1">CM1030</strain>
        <tissue evidence="1">Blood</tissue>
    </source>
</reference>
<keyword evidence="2" id="KW-1185">Reference proteome</keyword>
<name>A0ABD0PDM3_CIRMR</name>
<dbReference type="Proteomes" id="UP001529510">
    <property type="component" value="Unassembled WGS sequence"/>
</dbReference>
<evidence type="ECO:0000313" key="2">
    <source>
        <dbReference type="Proteomes" id="UP001529510"/>
    </source>
</evidence>
<sequence>LQWSTSLRCSCPSCLLRPAALSCGFLHLGGRRSADREVPQNQLQVHHRRQ</sequence>
<organism evidence="1 2">
    <name type="scientific">Cirrhinus mrigala</name>
    <name type="common">Mrigala</name>
    <dbReference type="NCBI Taxonomy" id="683832"/>
    <lineage>
        <taxon>Eukaryota</taxon>
        <taxon>Metazoa</taxon>
        <taxon>Chordata</taxon>
        <taxon>Craniata</taxon>
        <taxon>Vertebrata</taxon>
        <taxon>Euteleostomi</taxon>
        <taxon>Actinopterygii</taxon>
        <taxon>Neopterygii</taxon>
        <taxon>Teleostei</taxon>
        <taxon>Ostariophysi</taxon>
        <taxon>Cypriniformes</taxon>
        <taxon>Cyprinidae</taxon>
        <taxon>Labeoninae</taxon>
        <taxon>Labeonini</taxon>
        <taxon>Cirrhinus</taxon>
    </lineage>
</organism>
<protein>
    <submittedName>
        <fullName evidence="1">Uncharacterized protein</fullName>
    </submittedName>
</protein>
<gene>
    <name evidence="1" type="ORF">M9458_031752</name>
</gene>
<dbReference type="EMBL" id="JAMKFB020000016">
    <property type="protein sequence ID" value="KAL0171441.1"/>
    <property type="molecule type" value="Genomic_DNA"/>
</dbReference>
<proteinExistence type="predicted"/>
<dbReference type="AlphaFoldDB" id="A0ABD0PDM3"/>
<feature type="non-terminal residue" evidence="1">
    <location>
        <position position="50"/>
    </location>
</feature>
<feature type="non-terminal residue" evidence="1">
    <location>
        <position position="1"/>
    </location>
</feature>